<evidence type="ECO:0000256" key="3">
    <source>
        <dbReference type="ARBA" id="ARBA00022454"/>
    </source>
</evidence>
<dbReference type="FunFam" id="3.30.457.50:FF:000001">
    <property type="entry name" value="Probable kinetochore protein spc25"/>
    <property type="match status" value="1"/>
</dbReference>
<dbReference type="GO" id="GO:0007059">
    <property type="term" value="P:chromosome segregation"/>
    <property type="evidence" value="ECO:0007669"/>
    <property type="project" value="InterPro"/>
</dbReference>
<keyword evidence="9" id="KW-0995">Kinetochore</keyword>
<dbReference type="OrthoDB" id="6353017at2759"/>
<keyword evidence="6 10" id="KW-0175">Coiled coil</keyword>
<evidence type="ECO:0000313" key="13">
    <source>
        <dbReference type="Proteomes" id="UP000825935"/>
    </source>
</evidence>
<dbReference type="InterPro" id="IPR045143">
    <property type="entry name" value="Spc25"/>
</dbReference>
<dbReference type="InterPro" id="IPR013255">
    <property type="entry name" value="Spc25_C"/>
</dbReference>
<protein>
    <recommendedName>
        <fullName evidence="9">Kinetochore protein SPC25</fullName>
    </recommendedName>
</protein>
<dbReference type="AlphaFoldDB" id="A0A8T2TWJ7"/>
<comment type="function">
    <text evidence="9">Acts as a component of the essential kinetochore-associated NDC80 complex, which is required for chromosome segregation and spindle checkpoint activity.</text>
</comment>
<proteinExistence type="inferred from homology"/>
<reference evidence="12" key="1">
    <citation type="submission" date="2021-08" db="EMBL/GenBank/DDBJ databases">
        <title>WGS assembly of Ceratopteris richardii.</title>
        <authorList>
            <person name="Marchant D.B."/>
            <person name="Chen G."/>
            <person name="Jenkins J."/>
            <person name="Shu S."/>
            <person name="Leebens-Mack J."/>
            <person name="Grimwood J."/>
            <person name="Schmutz J."/>
            <person name="Soltis P."/>
            <person name="Soltis D."/>
            <person name="Chen Z.-H."/>
        </authorList>
    </citation>
    <scope>NUCLEOTIDE SEQUENCE</scope>
    <source>
        <strain evidence="12">Whitten #5841</strain>
        <tissue evidence="12">Leaf</tissue>
    </source>
</reference>
<dbReference type="Pfam" id="PF08234">
    <property type="entry name" value="Spindle_Spc25"/>
    <property type="match status" value="1"/>
</dbReference>
<feature type="coiled-coil region" evidence="10">
    <location>
        <begin position="55"/>
        <end position="82"/>
    </location>
</feature>
<keyword evidence="13" id="KW-1185">Reference proteome</keyword>
<evidence type="ECO:0000256" key="1">
    <source>
        <dbReference type="ARBA" id="ARBA00004584"/>
    </source>
</evidence>
<dbReference type="OMA" id="KSEYSHQ"/>
<dbReference type="Gene3D" id="3.30.457.50">
    <property type="entry name" value="Chromosome segregation protein Spc25"/>
    <property type="match status" value="1"/>
</dbReference>
<evidence type="ECO:0000256" key="5">
    <source>
        <dbReference type="ARBA" id="ARBA00022776"/>
    </source>
</evidence>
<name>A0A8T2TWJ7_CERRI</name>
<keyword evidence="7 9" id="KW-0131">Cell cycle</keyword>
<keyword evidence="4 9" id="KW-0132">Cell division</keyword>
<dbReference type="PANTHER" id="PTHR14281">
    <property type="entry name" value="KINETOCHORE PROTEIN SPC25-RELATED"/>
    <property type="match status" value="1"/>
</dbReference>
<sequence length="236" mass="27765">MQHETCTPAKMIFRCPSRFVTFVEQVEIAVKNNERALSTVLAHIEKNRAKCLYIDNEGREDVERLQKRLQELELEQKAQNEKQLECSALRESVSVLRNKIDDLESGATKLSDIQERQNELVSSQFEELESSLEEKRRRNDLILEGIRWYEENLGFQVRPTKNNGLWIVLTKVMPTDLDREFSFCIRHDKESNKYTLLDCMPSLAGSKELVDELNCVNNFKQFLCNMRNMFRTEYCK</sequence>
<evidence type="ECO:0000256" key="7">
    <source>
        <dbReference type="ARBA" id="ARBA00023306"/>
    </source>
</evidence>
<dbReference type="CDD" id="cd23784">
    <property type="entry name" value="RWD_Spc25"/>
    <property type="match status" value="1"/>
</dbReference>
<comment type="caution">
    <text evidence="12">The sequence shown here is derived from an EMBL/GenBank/DDBJ whole genome shotgun (WGS) entry which is preliminary data.</text>
</comment>
<dbReference type="GO" id="GO:0051301">
    <property type="term" value="P:cell division"/>
    <property type="evidence" value="ECO:0007669"/>
    <property type="project" value="UniProtKB-UniRule"/>
</dbReference>
<gene>
    <name evidence="12" type="ORF">KP509_11G079600</name>
</gene>
<evidence type="ECO:0000256" key="6">
    <source>
        <dbReference type="ARBA" id="ARBA00023054"/>
    </source>
</evidence>
<feature type="domain" description="Chromosome segregation protein Spc25 C-terminal" evidence="11">
    <location>
        <begin position="161"/>
        <end position="231"/>
    </location>
</feature>
<evidence type="ECO:0000256" key="2">
    <source>
        <dbReference type="ARBA" id="ARBA00006379"/>
    </source>
</evidence>
<dbReference type="GO" id="GO:0031262">
    <property type="term" value="C:Ndc80 complex"/>
    <property type="evidence" value="ECO:0007669"/>
    <property type="project" value="InterPro"/>
</dbReference>
<organism evidence="12 13">
    <name type="scientific">Ceratopteris richardii</name>
    <name type="common">Triangle waterfern</name>
    <dbReference type="NCBI Taxonomy" id="49495"/>
    <lineage>
        <taxon>Eukaryota</taxon>
        <taxon>Viridiplantae</taxon>
        <taxon>Streptophyta</taxon>
        <taxon>Embryophyta</taxon>
        <taxon>Tracheophyta</taxon>
        <taxon>Polypodiopsida</taxon>
        <taxon>Polypodiidae</taxon>
        <taxon>Polypodiales</taxon>
        <taxon>Pteridineae</taxon>
        <taxon>Pteridaceae</taxon>
        <taxon>Parkerioideae</taxon>
        <taxon>Ceratopteris</taxon>
    </lineage>
</organism>
<accession>A0A8T2TWJ7</accession>
<dbReference type="Proteomes" id="UP000825935">
    <property type="component" value="Chromosome 11"/>
</dbReference>
<evidence type="ECO:0000313" key="12">
    <source>
        <dbReference type="EMBL" id="KAH7425963.1"/>
    </source>
</evidence>
<comment type="similarity">
    <text evidence="2 9">Belongs to the SPC25 family.</text>
</comment>
<dbReference type="PANTHER" id="PTHR14281:SF0">
    <property type="entry name" value="KINETOCHORE PROTEIN SPC25"/>
    <property type="match status" value="1"/>
</dbReference>
<evidence type="ECO:0000256" key="10">
    <source>
        <dbReference type="SAM" id="Coils"/>
    </source>
</evidence>
<keyword evidence="9" id="KW-0539">Nucleus</keyword>
<evidence type="ECO:0000259" key="11">
    <source>
        <dbReference type="Pfam" id="PF08234"/>
    </source>
</evidence>
<evidence type="ECO:0000256" key="8">
    <source>
        <dbReference type="ARBA" id="ARBA00023328"/>
    </source>
</evidence>
<comment type="subunit">
    <text evidence="9">Component of the NDC80 complex.</text>
</comment>
<evidence type="ECO:0000256" key="9">
    <source>
        <dbReference type="RuleBase" id="RU367150"/>
    </source>
</evidence>
<keyword evidence="3 9" id="KW-0158">Chromosome</keyword>
<dbReference type="GO" id="GO:0005634">
    <property type="term" value="C:nucleus"/>
    <property type="evidence" value="ECO:0007669"/>
    <property type="project" value="UniProtKB-SubCell"/>
</dbReference>
<dbReference type="EMBL" id="CM035416">
    <property type="protein sequence ID" value="KAH7425963.1"/>
    <property type="molecule type" value="Genomic_DNA"/>
</dbReference>
<keyword evidence="8 9" id="KW-0137">Centromere</keyword>
<evidence type="ECO:0000256" key="4">
    <source>
        <dbReference type="ARBA" id="ARBA00022618"/>
    </source>
</evidence>
<keyword evidence="5 9" id="KW-0498">Mitosis</keyword>
<comment type="subcellular location">
    <subcellularLocation>
        <location evidence="1">Chromosome</location>
        <location evidence="1">Centromere</location>
    </subcellularLocation>
    <subcellularLocation>
        <location evidence="9">Nucleus</location>
    </subcellularLocation>
    <subcellularLocation>
        <location evidence="9">Chromosome</location>
        <location evidence="9">Centromere</location>
        <location evidence="9">Kinetochore</location>
    </subcellularLocation>
</comment>